<dbReference type="EMBL" id="GECU01028338">
    <property type="protein sequence ID" value="JAS79368.1"/>
    <property type="molecule type" value="Transcribed_RNA"/>
</dbReference>
<keyword evidence="5" id="KW-1015">Disulfide bond</keyword>
<dbReference type="Gene3D" id="1.10.100.10">
    <property type="entry name" value="Insulin-like"/>
    <property type="match status" value="1"/>
</dbReference>
<dbReference type="CDD" id="cd04366">
    <property type="entry name" value="IlGF_insulin_bombyxin_like"/>
    <property type="match status" value="1"/>
</dbReference>
<gene>
    <name evidence="8" type="ORF">g.19423</name>
</gene>
<keyword evidence="6" id="KW-0964">Secreted</keyword>
<feature type="non-terminal residue" evidence="8">
    <location>
        <position position="1"/>
    </location>
</feature>
<dbReference type="Pfam" id="PF00049">
    <property type="entry name" value="Insulin"/>
    <property type="match status" value="1"/>
</dbReference>
<evidence type="ECO:0000259" key="7">
    <source>
        <dbReference type="SMART" id="SM00078"/>
    </source>
</evidence>
<evidence type="ECO:0000256" key="4">
    <source>
        <dbReference type="ARBA" id="ARBA00022729"/>
    </source>
</evidence>
<evidence type="ECO:0000256" key="1">
    <source>
        <dbReference type="ARBA" id="ARBA00009034"/>
    </source>
</evidence>
<evidence type="ECO:0000256" key="5">
    <source>
        <dbReference type="ARBA" id="ARBA00023157"/>
    </source>
</evidence>
<comment type="subunit">
    <text evidence="2">Heterodimer of a B chain and an A chain linked by two disulfide bonds.</text>
</comment>
<reference evidence="8" key="1">
    <citation type="submission" date="2015-11" db="EMBL/GenBank/DDBJ databases">
        <title>De novo transcriptome assembly of four potential Pierce s Disease insect vectors from Arizona vineyards.</title>
        <authorList>
            <person name="Tassone E.E."/>
        </authorList>
    </citation>
    <scope>NUCLEOTIDE SEQUENCE</scope>
</reference>
<feature type="non-terminal residue" evidence="8">
    <location>
        <position position="167"/>
    </location>
</feature>
<dbReference type="GO" id="GO:0005576">
    <property type="term" value="C:extracellular region"/>
    <property type="evidence" value="ECO:0007669"/>
    <property type="project" value="UniProtKB-SubCell"/>
</dbReference>
<sequence>WFYRRATCSPIKSCWSPELVLESEQPPQWNSPRPEPSYRSQMKSFLLVAYCLVLSYADDDEMFPMEKRGSRKHYCGPELRGTLMLICDGIYKRSGPADSSSVHEDWMMHFMGMDDLGTANNFPFQSRTRAFAMFPGYLRRQTRGVADECCSKACTIAELATYCGPRP</sequence>
<dbReference type="SMART" id="SM00078">
    <property type="entry name" value="IlGF"/>
    <property type="match status" value="1"/>
</dbReference>
<dbReference type="PANTHER" id="PTHR13647:SF4">
    <property type="entry name" value="INSULIN-LIKE PEPTIDE 1-RELATED"/>
    <property type="match status" value="1"/>
</dbReference>
<organism evidence="8">
    <name type="scientific">Homalodisca liturata</name>
    <dbReference type="NCBI Taxonomy" id="320908"/>
    <lineage>
        <taxon>Eukaryota</taxon>
        <taxon>Metazoa</taxon>
        <taxon>Ecdysozoa</taxon>
        <taxon>Arthropoda</taxon>
        <taxon>Hexapoda</taxon>
        <taxon>Insecta</taxon>
        <taxon>Pterygota</taxon>
        <taxon>Neoptera</taxon>
        <taxon>Paraneoptera</taxon>
        <taxon>Hemiptera</taxon>
        <taxon>Auchenorrhyncha</taxon>
        <taxon>Membracoidea</taxon>
        <taxon>Cicadellidae</taxon>
        <taxon>Cicadellinae</taxon>
        <taxon>Proconiini</taxon>
        <taxon>Homalodisca</taxon>
    </lineage>
</organism>
<dbReference type="PANTHER" id="PTHR13647">
    <property type="entry name" value="INSULIN-LIKE PEPTIDE 2-RELATED"/>
    <property type="match status" value="1"/>
</dbReference>
<keyword evidence="4" id="KW-0732">Signal</keyword>
<name>A0A1B6HXG0_9HEMI</name>
<evidence type="ECO:0000256" key="2">
    <source>
        <dbReference type="ARBA" id="ARBA00011207"/>
    </source>
</evidence>
<dbReference type="InterPro" id="IPR036438">
    <property type="entry name" value="Insulin-like_sf"/>
</dbReference>
<dbReference type="SUPFAM" id="SSF56994">
    <property type="entry name" value="Insulin-like"/>
    <property type="match status" value="1"/>
</dbReference>
<dbReference type="InterPro" id="IPR022352">
    <property type="entry name" value="Ins/IGF/rlx"/>
</dbReference>
<dbReference type="PRINTS" id="PR00276">
    <property type="entry name" value="INSULINFAMLY"/>
</dbReference>
<feature type="domain" description="Insulin-like" evidence="7">
    <location>
        <begin position="72"/>
        <end position="163"/>
    </location>
</feature>
<accession>A0A1B6HXG0</accession>
<comment type="subcellular location">
    <subcellularLocation>
        <location evidence="6">Secreted</location>
    </subcellularLocation>
</comment>
<protein>
    <recommendedName>
        <fullName evidence="7">Insulin-like domain-containing protein</fullName>
    </recommendedName>
</protein>
<comment type="similarity">
    <text evidence="1 6">Belongs to the insulin family.</text>
</comment>
<keyword evidence="3" id="KW-0165">Cleavage on pair of basic residues</keyword>
<evidence type="ECO:0000256" key="6">
    <source>
        <dbReference type="RuleBase" id="RU000406"/>
    </source>
</evidence>
<dbReference type="AlphaFoldDB" id="A0A1B6HXG0"/>
<dbReference type="GO" id="GO:0005179">
    <property type="term" value="F:hormone activity"/>
    <property type="evidence" value="ECO:0007669"/>
    <property type="project" value="InterPro"/>
</dbReference>
<evidence type="ECO:0000256" key="3">
    <source>
        <dbReference type="ARBA" id="ARBA00022685"/>
    </source>
</evidence>
<evidence type="ECO:0000313" key="8">
    <source>
        <dbReference type="EMBL" id="JAS79368.1"/>
    </source>
</evidence>
<dbReference type="InterPro" id="IPR016179">
    <property type="entry name" value="Insulin-like"/>
</dbReference>
<dbReference type="PROSITE" id="PS00262">
    <property type="entry name" value="INSULIN"/>
    <property type="match status" value="1"/>
</dbReference>
<dbReference type="InterPro" id="IPR022353">
    <property type="entry name" value="Insulin_CS"/>
</dbReference>
<proteinExistence type="inferred from homology"/>